<name>A0A3Q8WUN7_9ACTO</name>
<evidence type="ECO:0000259" key="1">
    <source>
        <dbReference type="SMART" id="SM01118"/>
    </source>
</evidence>
<dbReference type="SUPFAM" id="SSF55154">
    <property type="entry name" value="CYTH-like phosphatases"/>
    <property type="match status" value="1"/>
</dbReference>
<dbReference type="InterPro" id="IPR023577">
    <property type="entry name" value="CYTH_domain"/>
</dbReference>
<sequence length="210" mass="23678">MDIDPIEQIFEFERKFFVSALPDIVEHASHTLIIQGYVFAEDGYAIRVRVTVPDTALSFEGFDPEVDRFGAYERRMLAGLTAKLSGAWITVKSPPISGQRYELDQQLDVSVAVSILQRSHRIVIKNRHSLWLGEDGWEIDEFGGQNTGLVIAECERTGPVVDLVIPDFCETEVSSDLRFTNDYLSRQPWVGWGAQFLAELAARGPHFEDS</sequence>
<reference evidence="2 3" key="1">
    <citation type="submission" date="2018-12" db="EMBL/GenBank/DDBJ databases">
        <title>Complete genome sequence of Flaviflexus salsibiostraticola KCTC 33148.</title>
        <authorList>
            <person name="Bae J.-W."/>
        </authorList>
    </citation>
    <scope>NUCLEOTIDE SEQUENCE [LARGE SCALE GENOMIC DNA]</scope>
    <source>
        <strain evidence="2 3">KCTC 33148</strain>
    </source>
</reference>
<gene>
    <name evidence="2" type="ORF">EJO69_08435</name>
</gene>
<dbReference type="SMART" id="SM01118">
    <property type="entry name" value="CYTH"/>
    <property type="match status" value="1"/>
</dbReference>
<dbReference type="InterPro" id="IPR012042">
    <property type="entry name" value="NeuTTM/CthTTM-like"/>
</dbReference>
<dbReference type="OrthoDB" id="9805588at2"/>
<proteinExistence type="predicted"/>
<dbReference type="PANTHER" id="PTHR40114:SF1">
    <property type="entry name" value="SLR0698 PROTEIN"/>
    <property type="match status" value="1"/>
</dbReference>
<dbReference type="PIRSF" id="PIRSF016487">
    <property type="entry name" value="CYTH_UCP016487"/>
    <property type="match status" value="1"/>
</dbReference>
<dbReference type="EMBL" id="CP034438">
    <property type="protein sequence ID" value="AZN30329.1"/>
    <property type="molecule type" value="Genomic_DNA"/>
</dbReference>
<dbReference type="KEGG" id="fsl:EJO69_08435"/>
<organism evidence="2 3">
    <name type="scientific">Flaviflexus salsibiostraticola</name>
    <dbReference type="NCBI Taxonomy" id="1282737"/>
    <lineage>
        <taxon>Bacteria</taxon>
        <taxon>Bacillati</taxon>
        <taxon>Actinomycetota</taxon>
        <taxon>Actinomycetes</taxon>
        <taxon>Actinomycetales</taxon>
        <taxon>Actinomycetaceae</taxon>
        <taxon>Flaviflexus</taxon>
    </lineage>
</organism>
<dbReference type="RefSeq" id="WP_126040976.1">
    <property type="nucleotide sequence ID" value="NZ_CP034438.1"/>
</dbReference>
<evidence type="ECO:0000313" key="3">
    <source>
        <dbReference type="Proteomes" id="UP000270021"/>
    </source>
</evidence>
<keyword evidence="3" id="KW-1185">Reference proteome</keyword>
<dbReference type="Gene3D" id="2.40.320.10">
    <property type="entry name" value="Hypothetical Protein Pfu-838710-001"/>
    <property type="match status" value="1"/>
</dbReference>
<evidence type="ECO:0000313" key="2">
    <source>
        <dbReference type="EMBL" id="AZN30329.1"/>
    </source>
</evidence>
<feature type="domain" description="CYTH" evidence="1">
    <location>
        <begin position="9"/>
        <end position="186"/>
    </location>
</feature>
<dbReference type="PANTHER" id="PTHR40114">
    <property type="entry name" value="SLR0698 PROTEIN"/>
    <property type="match status" value="1"/>
</dbReference>
<accession>A0A3Q8WUN7</accession>
<dbReference type="InterPro" id="IPR033469">
    <property type="entry name" value="CYTH-like_dom_sf"/>
</dbReference>
<dbReference type="Proteomes" id="UP000270021">
    <property type="component" value="Chromosome"/>
</dbReference>
<dbReference type="AlphaFoldDB" id="A0A3Q8WUN7"/>
<protein>
    <submittedName>
        <fullName evidence="2">Adenylate cyclase</fullName>
    </submittedName>
</protein>